<keyword evidence="2 5" id="KW-0238">DNA-binding</keyword>
<dbReference type="EMBL" id="JARAKH010000008">
    <property type="protein sequence ID" value="KAK8401861.1"/>
    <property type="molecule type" value="Genomic_DNA"/>
</dbReference>
<protein>
    <recommendedName>
        <fullName evidence="7">Homeobox domain-containing protein</fullName>
    </recommendedName>
</protein>
<dbReference type="CDD" id="cd00086">
    <property type="entry name" value="homeodomain"/>
    <property type="match status" value="1"/>
</dbReference>
<keyword evidence="9" id="KW-1185">Reference proteome</keyword>
<evidence type="ECO:0000259" key="7">
    <source>
        <dbReference type="PROSITE" id="PS50071"/>
    </source>
</evidence>
<dbReference type="EMBL" id="JARAKH010000008">
    <property type="protein sequence ID" value="KAK8401860.1"/>
    <property type="molecule type" value="Genomic_DNA"/>
</dbReference>
<dbReference type="InterPro" id="IPR001356">
    <property type="entry name" value="HD"/>
</dbReference>
<evidence type="ECO:0000256" key="6">
    <source>
        <dbReference type="SAM" id="MobiDB-lite"/>
    </source>
</evidence>
<gene>
    <name evidence="8" type="ORF">O3P69_001154</name>
</gene>
<feature type="compositionally biased region" description="Basic and acidic residues" evidence="6">
    <location>
        <begin position="216"/>
        <end position="238"/>
    </location>
</feature>
<feature type="compositionally biased region" description="Basic residues" evidence="6">
    <location>
        <begin position="160"/>
        <end position="179"/>
    </location>
</feature>
<dbReference type="InterPro" id="IPR050224">
    <property type="entry name" value="TALE_homeobox"/>
</dbReference>
<comment type="caution">
    <text evidence="8">The sequence shown here is derived from an EMBL/GenBank/DDBJ whole genome shotgun (WGS) entry which is preliminary data.</text>
</comment>
<dbReference type="GO" id="GO:0006355">
    <property type="term" value="P:regulation of DNA-templated transcription"/>
    <property type="evidence" value="ECO:0007669"/>
    <property type="project" value="InterPro"/>
</dbReference>
<dbReference type="AlphaFoldDB" id="A0AAW0UQY0"/>
<dbReference type="Gene3D" id="1.10.10.60">
    <property type="entry name" value="Homeodomain-like"/>
    <property type="match status" value="1"/>
</dbReference>
<evidence type="ECO:0000256" key="2">
    <source>
        <dbReference type="ARBA" id="ARBA00023125"/>
    </source>
</evidence>
<dbReference type="PANTHER" id="PTHR11850">
    <property type="entry name" value="HOMEOBOX PROTEIN TRANSCRIPTION FACTORS"/>
    <property type="match status" value="1"/>
</dbReference>
<feature type="compositionally biased region" description="Basic and acidic residues" evidence="6">
    <location>
        <begin position="180"/>
        <end position="190"/>
    </location>
</feature>
<evidence type="ECO:0000256" key="5">
    <source>
        <dbReference type="PROSITE-ProRule" id="PRU00108"/>
    </source>
</evidence>
<evidence type="ECO:0000256" key="4">
    <source>
        <dbReference type="ARBA" id="ARBA00023242"/>
    </source>
</evidence>
<reference evidence="8 9" key="1">
    <citation type="submission" date="2023-03" db="EMBL/GenBank/DDBJ databases">
        <title>High-quality genome of Scylla paramamosain provides insights in environmental adaptation.</title>
        <authorList>
            <person name="Zhang L."/>
        </authorList>
    </citation>
    <scope>NUCLEOTIDE SEQUENCE [LARGE SCALE GENOMIC DNA]</scope>
    <source>
        <strain evidence="8">LZ_2023a</strain>
        <tissue evidence="8">Muscle</tissue>
    </source>
</reference>
<comment type="subcellular location">
    <subcellularLocation>
        <location evidence="1 5">Nucleus</location>
    </subcellularLocation>
</comment>
<feature type="compositionally biased region" description="Basic and acidic residues" evidence="6">
    <location>
        <begin position="120"/>
        <end position="130"/>
    </location>
</feature>
<feature type="region of interest" description="Disordered" evidence="6">
    <location>
        <begin position="571"/>
        <end position="618"/>
    </location>
</feature>
<evidence type="ECO:0000313" key="9">
    <source>
        <dbReference type="Proteomes" id="UP001487740"/>
    </source>
</evidence>
<accession>A0AAW0UQY0</accession>
<feature type="compositionally biased region" description="Low complexity" evidence="6">
    <location>
        <begin position="708"/>
        <end position="718"/>
    </location>
</feature>
<sequence length="803" mass="89487">MGPIRAFSRPSLAAGEFVASATPYSHTPGFSASRRPCSAHASTSLGPQHTVLPHPHLYSSVCAAGPLHAGLVSSPAAPQPCLFHFGKLLPPGAAPPDTHLAAPAHQDTRSASQRATGHALGHERQRKDIYEHGWKNGSECEWKNKDERKLKKKSSENIWKKHKQESKWKQHNGSHKRSAKKSEYKWEKFGDAQLWTRGEDDNKRKNKKEKLKWNKAHREQHDSGTERRRAKWSKDKPARQAVAAPASRAEEPCTSRITCAFPFSDDDDDDDYGHEGKGNKEGNAESWPISDIVETEDEEAESQAGHARDAAAAEASQCAPSGLADAAVGEAESAGVLHQPLPSAVDDVKAIITQNGSEGEGACSDPRNALEWQDSPPPGEQCELLKESDVDDENNSEEQMEHDDERKRRPGEEDYPRDSVRATQRLRPRSYRQFLLTRERKSRVFLKERSYHLGRWFVTHFTHPYPSKDQKDELAARTSMTRNQVSEWFGNMRRRIREATRGLGVCWEERVRLYNKVITGKSEPLPIQPGDAINTWVPPVAEESPSLDQQEEVCASPKFKKALMQRYLNNSFEAPPHHPSGGDSRPSSTPTPSVQQEEDLNTSQGYHKSSESSKSSPVTYALPLCTSSPKESFQARWNTSFQNVKVTKFPAVTTRFLDKGDVRVRPFGGRGQGEEEGKIVRKYERQRNQDYSSANFKKQKTERDSFQSSSPCCSSSLPLDPRKAAGDGWRALASTSTAHFQPSPWMVRRPVFDVRSSDKEGGAGCCTRKPEELAAAYTLMELHTDTAAAHLMSSAPCPPSLSS</sequence>
<dbReference type="InterPro" id="IPR008422">
    <property type="entry name" value="KN_HD"/>
</dbReference>
<feature type="compositionally biased region" description="Polar residues" evidence="6">
    <location>
        <begin position="585"/>
        <end position="607"/>
    </location>
</feature>
<dbReference type="GO" id="GO:0048646">
    <property type="term" value="P:anatomical structure formation involved in morphogenesis"/>
    <property type="evidence" value="ECO:0007669"/>
    <property type="project" value="UniProtKB-ARBA"/>
</dbReference>
<feature type="compositionally biased region" description="Basic and acidic residues" evidence="6">
    <location>
        <begin position="273"/>
        <end position="283"/>
    </location>
</feature>
<feature type="compositionally biased region" description="Basic and acidic residues" evidence="6">
    <location>
        <begin position="672"/>
        <end position="688"/>
    </location>
</feature>
<dbReference type="InterPro" id="IPR009057">
    <property type="entry name" value="Homeodomain-like_sf"/>
</dbReference>
<proteinExistence type="predicted"/>
<feature type="domain" description="Homeobox" evidence="7">
    <location>
        <begin position="436"/>
        <end position="499"/>
    </location>
</feature>
<feature type="region of interest" description="Disordered" evidence="6">
    <location>
        <begin position="146"/>
        <end position="423"/>
    </location>
</feature>
<dbReference type="GO" id="GO:0001654">
    <property type="term" value="P:eye development"/>
    <property type="evidence" value="ECO:0007669"/>
    <property type="project" value="UniProtKB-ARBA"/>
</dbReference>
<feature type="compositionally biased region" description="Basic and acidic residues" evidence="6">
    <location>
        <begin position="403"/>
        <end position="420"/>
    </location>
</feature>
<feature type="compositionally biased region" description="Basic residues" evidence="6">
    <location>
        <begin position="204"/>
        <end position="215"/>
    </location>
</feature>
<dbReference type="Pfam" id="PF05920">
    <property type="entry name" value="Homeobox_KN"/>
    <property type="match status" value="1"/>
</dbReference>
<dbReference type="GO" id="GO:0000987">
    <property type="term" value="F:cis-regulatory region sequence-specific DNA binding"/>
    <property type="evidence" value="ECO:0007669"/>
    <property type="project" value="UniProtKB-ARBA"/>
</dbReference>
<evidence type="ECO:0000313" key="8">
    <source>
        <dbReference type="EMBL" id="KAK8401861.1"/>
    </source>
</evidence>
<dbReference type="GO" id="GO:0005634">
    <property type="term" value="C:nucleus"/>
    <property type="evidence" value="ECO:0007669"/>
    <property type="project" value="UniProtKB-SubCell"/>
</dbReference>
<dbReference type="PROSITE" id="PS50071">
    <property type="entry name" value="HOMEOBOX_2"/>
    <property type="match status" value="1"/>
</dbReference>
<feature type="compositionally biased region" description="Acidic residues" evidence="6">
    <location>
        <begin position="389"/>
        <end position="402"/>
    </location>
</feature>
<name>A0AAW0UQY0_SCYPA</name>
<feature type="region of interest" description="Disordered" evidence="6">
    <location>
        <begin position="663"/>
        <end position="718"/>
    </location>
</feature>
<feature type="region of interest" description="Disordered" evidence="6">
    <location>
        <begin position="94"/>
        <end position="130"/>
    </location>
</feature>
<feature type="compositionally biased region" description="Basic and acidic residues" evidence="6">
    <location>
        <begin position="146"/>
        <end position="159"/>
    </location>
</feature>
<dbReference type="SMART" id="SM00389">
    <property type="entry name" value="HOX"/>
    <property type="match status" value="1"/>
</dbReference>
<organism evidence="8 9">
    <name type="scientific">Scylla paramamosain</name>
    <name type="common">Mud crab</name>
    <dbReference type="NCBI Taxonomy" id="85552"/>
    <lineage>
        <taxon>Eukaryota</taxon>
        <taxon>Metazoa</taxon>
        <taxon>Ecdysozoa</taxon>
        <taxon>Arthropoda</taxon>
        <taxon>Crustacea</taxon>
        <taxon>Multicrustacea</taxon>
        <taxon>Malacostraca</taxon>
        <taxon>Eumalacostraca</taxon>
        <taxon>Eucarida</taxon>
        <taxon>Decapoda</taxon>
        <taxon>Pleocyemata</taxon>
        <taxon>Brachyura</taxon>
        <taxon>Eubrachyura</taxon>
        <taxon>Portunoidea</taxon>
        <taxon>Portunidae</taxon>
        <taxon>Portuninae</taxon>
        <taxon>Scylla</taxon>
    </lineage>
</organism>
<keyword evidence="3 5" id="KW-0371">Homeobox</keyword>
<evidence type="ECO:0000256" key="3">
    <source>
        <dbReference type="ARBA" id="ARBA00023155"/>
    </source>
</evidence>
<feature type="DNA-binding region" description="Homeobox" evidence="5">
    <location>
        <begin position="438"/>
        <end position="500"/>
    </location>
</feature>
<dbReference type="SUPFAM" id="SSF46689">
    <property type="entry name" value="Homeodomain-like"/>
    <property type="match status" value="1"/>
</dbReference>
<dbReference type="Proteomes" id="UP001487740">
    <property type="component" value="Unassembled WGS sequence"/>
</dbReference>
<evidence type="ECO:0000256" key="1">
    <source>
        <dbReference type="ARBA" id="ARBA00004123"/>
    </source>
</evidence>
<keyword evidence="4 5" id="KW-0539">Nucleus</keyword>